<dbReference type="Proteomes" id="UP001419268">
    <property type="component" value="Unassembled WGS sequence"/>
</dbReference>
<dbReference type="GO" id="GO:0003714">
    <property type="term" value="F:transcription corepressor activity"/>
    <property type="evidence" value="ECO:0007669"/>
    <property type="project" value="InterPro"/>
</dbReference>
<feature type="compositionally biased region" description="Polar residues" evidence="3">
    <location>
        <begin position="225"/>
        <end position="242"/>
    </location>
</feature>
<sequence>MEVEIFFKDEQAKYDEFLQIMISFQDNRCDYHVLHLKQDFYANWVLKNAVIKFFLSFASCRINMADILRRAKYLFKGNTTLLLGLNHFLPRGYEINDAHSSLGIEEEPPAHSNDKVRELVDEIKIQLKDDVFTWNRFLDTLNLYRSCSWNIETTLRQLGVIFKDKEYFLKHFDFFSQNPTTYLEQQEGSRETLHKDQKLFDPSSPSGNKAKLLGDSLLMKKDGQSKSTPTSPYSAQPSSVEGSNDEESNDISEFDRSTNMRISPEHRLLPKNDQVPEDELLNSQSISVASSDTEISSTSMHQKKCGGELSEDEDQGLEVDVLLSSLELAVEHAEKRLTAIEAVEPTTTVADPLSVEDLKLIERMYGDRGLEVIELLHTNETRVLPVVLRRLKQKKKEFEEYRLEFNK</sequence>
<dbReference type="SUPFAM" id="SSF47762">
    <property type="entry name" value="PAH2 domain"/>
    <property type="match status" value="2"/>
</dbReference>
<reference evidence="4 5" key="1">
    <citation type="submission" date="2024-01" db="EMBL/GenBank/DDBJ databases">
        <title>Genome assemblies of Stephania.</title>
        <authorList>
            <person name="Yang L."/>
        </authorList>
    </citation>
    <scope>NUCLEOTIDE SEQUENCE [LARGE SCALE GENOMIC DNA]</scope>
    <source>
        <strain evidence="4">JXDWG</strain>
        <tissue evidence="4">Leaf</tissue>
    </source>
</reference>
<comment type="caution">
    <text evidence="4">The sequence shown here is derived from an EMBL/GenBank/DDBJ whole genome shotgun (WGS) entry which is preliminary data.</text>
</comment>
<dbReference type="InterPro" id="IPR036600">
    <property type="entry name" value="PAH_sf"/>
</dbReference>
<dbReference type="GO" id="GO:0000785">
    <property type="term" value="C:chromatin"/>
    <property type="evidence" value="ECO:0007669"/>
    <property type="project" value="TreeGrafter"/>
</dbReference>
<proteinExistence type="predicted"/>
<feature type="region of interest" description="Disordered" evidence="3">
    <location>
        <begin position="185"/>
        <end position="208"/>
    </location>
</feature>
<feature type="region of interest" description="Disordered" evidence="3">
    <location>
        <begin position="220"/>
        <end position="274"/>
    </location>
</feature>
<name>A0AAP0NTN8_9MAGN</name>
<feature type="compositionally biased region" description="Basic and acidic residues" evidence="3">
    <location>
        <begin position="253"/>
        <end position="270"/>
    </location>
</feature>
<keyword evidence="2" id="KW-0539">Nucleus</keyword>
<evidence type="ECO:0000313" key="4">
    <source>
        <dbReference type="EMBL" id="KAK9119482.1"/>
    </source>
</evidence>
<dbReference type="AlphaFoldDB" id="A0AAP0NTN8"/>
<gene>
    <name evidence="4" type="ORF">Scep_017575</name>
</gene>
<dbReference type="GO" id="GO:0000118">
    <property type="term" value="C:histone deacetylase complex"/>
    <property type="evidence" value="ECO:0007669"/>
    <property type="project" value="TreeGrafter"/>
</dbReference>
<keyword evidence="5" id="KW-1185">Reference proteome</keyword>
<dbReference type="EMBL" id="JBBNAG010000007">
    <property type="protein sequence ID" value="KAK9119482.1"/>
    <property type="molecule type" value="Genomic_DNA"/>
</dbReference>
<dbReference type="GO" id="GO:0000122">
    <property type="term" value="P:negative regulation of transcription by RNA polymerase II"/>
    <property type="evidence" value="ECO:0007669"/>
    <property type="project" value="TreeGrafter"/>
</dbReference>
<dbReference type="InterPro" id="IPR039774">
    <property type="entry name" value="Sin3-like"/>
</dbReference>
<organism evidence="4 5">
    <name type="scientific">Stephania cephalantha</name>
    <dbReference type="NCBI Taxonomy" id="152367"/>
    <lineage>
        <taxon>Eukaryota</taxon>
        <taxon>Viridiplantae</taxon>
        <taxon>Streptophyta</taxon>
        <taxon>Embryophyta</taxon>
        <taxon>Tracheophyta</taxon>
        <taxon>Spermatophyta</taxon>
        <taxon>Magnoliopsida</taxon>
        <taxon>Ranunculales</taxon>
        <taxon>Menispermaceae</taxon>
        <taxon>Menispermoideae</taxon>
        <taxon>Cissampelideae</taxon>
        <taxon>Stephania</taxon>
    </lineage>
</organism>
<evidence type="ECO:0000256" key="1">
    <source>
        <dbReference type="ARBA" id="ARBA00004123"/>
    </source>
</evidence>
<feature type="compositionally biased region" description="Basic and acidic residues" evidence="3">
    <location>
        <begin position="187"/>
        <end position="199"/>
    </location>
</feature>
<comment type="subcellular location">
    <subcellularLocation>
        <location evidence="1">Nucleus</location>
    </subcellularLocation>
</comment>
<feature type="compositionally biased region" description="Acidic residues" evidence="3">
    <location>
        <begin position="243"/>
        <end position="252"/>
    </location>
</feature>
<dbReference type="Gene3D" id="1.20.1160.11">
    <property type="entry name" value="Paired amphipathic helix"/>
    <property type="match status" value="1"/>
</dbReference>
<evidence type="ECO:0000256" key="3">
    <source>
        <dbReference type="SAM" id="MobiDB-lite"/>
    </source>
</evidence>
<evidence type="ECO:0000313" key="5">
    <source>
        <dbReference type="Proteomes" id="UP001419268"/>
    </source>
</evidence>
<protein>
    <submittedName>
        <fullName evidence="4">Uncharacterized protein</fullName>
    </submittedName>
</protein>
<evidence type="ECO:0000256" key="2">
    <source>
        <dbReference type="ARBA" id="ARBA00023242"/>
    </source>
</evidence>
<dbReference type="PANTHER" id="PTHR12346:SF38">
    <property type="entry name" value="HISTONE DEACETYLASE INTERACTING DOMAIN-CONTAINING PROTEIN"/>
    <property type="match status" value="1"/>
</dbReference>
<dbReference type="PANTHER" id="PTHR12346">
    <property type="entry name" value="SIN3B-RELATED"/>
    <property type="match status" value="1"/>
</dbReference>
<accession>A0AAP0NTN8</accession>